<dbReference type="KEGG" id="cmv:CMUST_09080"/>
<reference evidence="1 2" key="1">
    <citation type="journal article" date="2015" name="Genome Announc.">
        <title>Complete Genome Sequence of the Type Strain Corynebacterium mustelae DSM 45274, Isolated from Various Tissues of a Male Ferret with Lethal Sepsis.</title>
        <authorList>
            <person name="Ruckert C."/>
            <person name="Eimer J."/>
            <person name="Winkler A."/>
            <person name="Tauch A."/>
        </authorList>
    </citation>
    <scope>NUCLEOTIDE SEQUENCE [LARGE SCALE GENOMIC DNA]</scope>
    <source>
        <strain evidence="1 2">DSM 45274</strain>
    </source>
</reference>
<gene>
    <name evidence="1" type="ORF">CMUST_09080</name>
</gene>
<keyword evidence="2" id="KW-1185">Reference proteome</keyword>
<name>A0A0G3H2W8_9CORY</name>
<dbReference type="EMBL" id="CP011542">
    <property type="protein sequence ID" value="AKK06133.1"/>
    <property type="molecule type" value="Genomic_DNA"/>
</dbReference>
<accession>A0A0G3H2W8</accession>
<sequence length="252" mass="26550">MGKDLFAMGMKYDKWQDAVEAAISTNRLSVIGEPRGGQLVQYSDPSGAQINILTVEPFATFAGFEAQAQSFAHVSMINDVLALCEIVDYNGQLVTTLTCNLSQGPLIAEHPEQRWQQVGITALLDNEGLRLFSSVDEYKAETDQEVGSVVSEGAQTITTSSGMVTPTAAADISVRVLEAEYRHNELTGQRFIHATVDGSFALDVCIPDTIELPEKNSVLTGKATMVGSIIAPQGCGDGSGGCGSGGCGCGGH</sequence>
<dbReference type="STRING" id="571915.CMUST_09080"/>
<dbReference type="AlphaFoldDB" id="A0A0G3H2W8"/>
<dbReference type="RefSeq" id="WP_047262224.1">
    <property type="nucleotide sequence ID" value="NZ_CP011542.1"/>
</dbReference>
<organism evidence="1 2">
    <name type="scientific">Corynebacterium mustelae</name>
    <dbReference type="NCBI Taxonomy" id="571915"/>
    <lineage>
        <taxon>Bacteria</taxon>
        <taxon>Bacillati</taxon>
        <taxon>Actinomycetota</taxon>
        <taxon>Actinomycetes</taxon>
        <taxon>Mycobacteriales</taxon>
        <taxon>Corynebacteriaceae</taxon>
        <taxon>Corynebacterium</taxon>
    </lineage>
</organism>
<dbReference type="Proteomes" id="UP000035199">
    <property type="component" value="Chromosome"/>
</dbReference>
<proteinExistence type="predicted"/>
<protein>
    <submittedName>
        <fullName evidence="1">Uncharacterized protein</fullName>
    </submittedName>
</protein>
<dbReference type="OrthoDB" id="4420183at2"/>
<evidence type="ECO:0000313" key="2">
    <source>
        <dbReference type="Proteomes" id="UP000035199"/>
    </source>
</evidence>
<dbReference type="PATRIC" id="fig|571915.4.peg.1925"/>
<reference evidence="2" key="2">
    <citation type="submission" date="2015-05" db="EMBL/GenBank/DDBJ databases">
        <title>Complete genome sequence of Corynebacterium mustelae DSM 45274, isolated from various tissues of a male ferret with lethal sepsis.</title>
        <authorList>
            <person name="Ruckert C."/>
            <person name="Albersmeier A."/>
            <person name="Winkler A."/>
            <person name="Tauch A."/>
        </authorList>
    </citation>
    <scope>NUCLEOTIDE SEQUENCE [LARGE SCALE GENOMIC DNA]</scope>
    <source>
        <strain evidence="2">DSM 45274</strain>
    </source>
</reference>
<evidence type="ECO:0000313" key="1">
    <source>
        <dbReference type="EMBL" id="AKK06133.1"/>
    </source>
</evidence>